<feature type="non-terminal residue" evidence="2">
    <location>
        <position position="160"/>
    </location>
</feature>
<dbReference type="AlphaFoldDB" id="A0A9P6ITH7"/>
<feature type="compositionally biased region" description="Polar residues" evidence="1">
    <location>
        <begin position="1"/>
        <end position="21"/>
    </location>
</feature>
<feature type="compositionally biased region" description="Basic and acidic residues" evidence="1">
    <location>
        <begin position="37"/>
        <end position="61"/>
    </location>
</feature>
<keyword evidence="3" id="KW-1185">Reference proteome</keyword>
<evidence type="ECO:0000313" key="2">
    <source>
        <dbReference type="EMBL" id="KAF9944359.1"/>
    </source>
</evidence>
<feature type="region of interest" description="Disordered" evidence="1">
    <location>
        <begin position="1"/>
        <end position="65"/>
    </location>
</feature>
<reference evidence="2" key="1">
    <citation type="journal article" date="2020" name="Fungal Divers.">
        <title>Resolving the Mortierellaceae phylogeny through synthesis of multi-gene phylogenetics and phylogenomics.</title>
        <authorList>
            <person name="Vandepol N."/>
            <person name="Liber J."/>
            <person name="Desiro A."/>
            <person name="Na H."/>
            <person name="Kennedy M."/>
            <person name="Barry K."/>
            <person name="Grigoriev I.V."/>
            <person name="Miller A.N."/>
            <person name="O'Donnell K."/>
            <person name="Stajich J.E."/>
            <person name="Bonito G."/>
        </authorList>
    </citation>
    <scope>NUCLEOTIDE SEQUENCE</scope>
    <source>
        <strain evidence="2">CK1249</strain>
    </source>
</reference>
<feature type="region of interest" description="Disordered" evidence="1">
    <location>
        <begin position="137"/>
        <end position="160"/>
    </location>
</feature>
<organism evidence="2 3">
    <name type="scientific">Mortierella alpina</name>
    <name type="common">Oleaginous fungus</name>
    <name type="synonym">Mortierella renispora</name>
    <dbReference type="NCBI Taxonomy" id="64518"/>
    <lineage>
        <taxon>Eukaryota</taxon>
        <taxon>Fungi</taxon>
        <taxon>Fungi incertae sedis</taxon>
        <taxon>Mucoromycota</taxon>
        <taxon>Mortierellomycotina</taxon>
        <taxon>Mortierellomycetes</taxon>
        <taxon>Mortierellales</taxon>
        <taxon>Mortierellaceae</taxon>
        <taxon>Mortierella</taxon>
    </lineage>
</organism>
<name>A0A9P6ITH7_MORAP</name>
<protein>
    <submittedName>
        <fullName evidence="2">Uncharacterized protein</fullName>
    </submittedName>
</protein>
<dbReference type="Proteomes" id="UP000738359">
    <property type="component" value="Unassembled WGS sequence"/>
</dbReference>
<dbReference type="EMBL" id="JAAAHY010002493">
    <property type="protein sequence ID" value="KAF9944359.1"/>
    <property type="molecule type" value="Genomic_DNA"/>
</dbReference>
<sequence>MSNPRNTSPPYIGGSASQSSAEKPRKRDKLRNLFRPAKQEEKAKVEDHHPETKVHDGRDASTDNASVVTSLKVSSLESASQLSELTRNMSEARLSVFSENVGRATTGIPLPSLDARIDRTPQLALCITLLPKNTASSLQSKGLETASDLTNKTSWTASTD</sequence>
<gene>
    <name evidence="2" type="ORF">BGZ70_004728</name>
</gene>
<comment type="caution">
    <text evidence="2">The sequence shown here is derived from an EMBL/GenBank/DDBJ whole genome shotgun (WGS) entry which is preliminary data.</text>
</comment>
<evidence type="ECO:0000256" key="1">
    <source>
        <dbReference type="SAM" id="MobiDB-lite"/>
    </source>
</evidence>
<evidence type="ECO:0000313" key="3">
    <source>
        <dbReference type="Proteomes" id="UP000738359"/>
    </source>
</evidence>
<proteinExistence type="predicted"/>
<dbReference type="OrthoDB" id="2439460at2759"/>
<accession>A0A9P6ITH7</accession>